<feature type="compositionally biased region" description="Low complexity" evidence="8">
    <location>
        <begin position="319"/>
        <end position="332"/>
    </location>
</feature>
<dbReference type="PROSITE" id="PS50157">
    <property type="entry name" value="ZINC_FINGER_C2H2_2"/>
    <property type="match status" value="2"/>
</dbReference>
<feature type="compositionally biased region" description="Polar residues" evidence="8">
    <location>
        <begin position="339"/>
        <end position="351"/>
    </location>
</feature>
<keyword evidence="6" id="KW-0539">Nucleus</keyword>
<feature type="domain" description="C2H2-type" evidence="9">
    <location>
        <begin position="238"/>
        <end position="265"/>
    </location>
</feature>
<comment type="subcellular location">
    <subcellularLocation>
        <location evidence="1">Nucleus</location>
    </subcellularLocation>
</comment>
<keyword evidence="4 7" id="KW-0863">Zinc-finger</keyword>
<sequence length="461" mass="49589">MQTQFCPPSFHDQDLYRAQSAYLRQETSHGYVSTAGLDFSGFSRGSSLSYPHQEYRHLDRGGAQARLPEPPSSVPSTSLCATGMAITGNPVSSDDFFQAEGIADFPLQEQWRWAAAPEPLHGLPLAPVPCVHPVQMPQHGFSTIKSGAMDYANEPSVVLSPAAQLPTPASMAVLLNPNAHSKRNSSQVPYQSPPASTQSTQTQPPPAIPPAPLRQACPDEPAVLTAYSVDSLSREKKHGCTMCHKRFDRPSTLKKHLLVHTGEKAFVCDTCGRRFGVASNLNRHVRRCILKPVNATPTAGKSPSDAGVRTAADSGGRDPSPSTSNTMSSGSSDHAGSPCHQSQTTTYPTRQPKSPSAPKRRRRAPSPSRWIPPSLLSFNLSSPESKRSTPVPLPPVRRNLPKEERDSWDENVASSPYHPRGWKNVLPGPGLGLGLGLGGKDVRNLSLGGNGGFMLGRVLVF</sequence>
<keyword evidence="3" id="KW-0677">Repeat</keyword>
<organism evidence="10 11">
    <name type="scientific">Lyophyllum shimeji</name>
    <name type="common">Hon-shimeji</name>
    <name type="synonym">Tricholoma shimeji</name>
    <dbReference type="NCBI Taxonomy" id="47721"/>
    <lineage>
        <taxon>Eukaryota</taxon>
        <taxon>Fungi</taxon>
        <taxon>Dikarya</taxon>
        <taxon>Basidiomycota</taxon>
        <taxon>Agaricomycotina</taxon>
        <taxon>Agaricomycetes</taxon>
        <taxon>Agaricomycetidae</taxon>
        <taxon>Agaricales</taxon>
        <taxon>Tricholomatineae</taxon>
        <taxon>Lyophyllaceae</taxon>
        <taxon>Lyophyllum</taxon>
    </lineage>
</organism>
<dbReference type="SUPFAM" id="SSF57667">
    <property type="entry name" value="beta-beta-alpha zinc fingers"/>
    <property type="match status" value="1"/>
</dbReference>
<evidence type="ECO:0000313" key="11">
    <source>
        <dbReference type="Proteomes" id="UP001063166"/>
    </source>
</evidence>
<keyword evidence="5" id="KW-0862">Zinc</keyword>
<dbReference type="InterPro" id="IPR050331">
    <property type="entry name" value="Zinc_finger"/>
</dbReference>
<dbReference type="SMART" id="SM00355">
    <property type="entry name" value="ZnF_C2H2"/>
    <property type="match status" value="2"/>
</dbReference>
<feature type="compositionally biased region" description="Low complexity" evidence="8">
    <location>
        <begin position="193"/>
        <end position="202"/>
    </location>
</feature>
<accession>A0A9P3PJS9</accession>
<evidence type="ECO:0000256" key="2">
    <source>
        <dbReference type="ARBA" id="ARBA00022723"/>
    </source>
</evidence>
<reference evidence="10" key="1">
    <citation type="submission" date="2022-07" db="EMBL/GenBank/DDBJ databases">
        <title>The genome of Lyophyllum shimeji provides insight into the initial evolution of ectomycorrhizal fungal genome.</title>
        <authorList>
            <person name="Kobayashi Y."/>
            <person name="Shibata T."/>
            <person name="Hirakawa H."/>
            <person name="Shigenobu S."/>
            <person name="Nishiyama T."/>
            <person name="Yamada A."/>
            <person name="Hasebe M."/>
            <person name="Kawaguchi M."/>
        </authorList>
    </citation>
    <scope>NUCLEOTIDE SEQUENCE</scope>
    <source>
        <strain evidence="10">AT787</strain>
    </source>
</reference>
<feature type="domain" description="C2H2-type" evidence="9">
    <location>
        <begin position="266"/>
        <end position="286"/>
    </location>
</feature>
<evidence type="ECO:0000256" key="8">
    <source>
        <dbReference type="SAM" id="MobiDB-lite"/>
    </source>
</evidence>
<dbReference type="GO" id="GO:0008270">
    <property type="term" value="F:zinc ion binding"/>
    <property type="evidence" value="ECO:0007669"/>
    <property type="project" value="UniProtKB-KW"/>
</dbReference>
<evidence type="ECO:0000313" key="10">
    <source>
        <dbReference type="EMBL" id="GLB36754.1"/>
    </source>
</evidence>
<dbReference type="EMBL" id="BRPK01000003">
    <property type="protein sequence ID" value="GLB36754.1"/>
    <property type="molecule type" value="Genomic_DNA"/>
</dbReference>
<dbReference type="Pfam" id="PF00096">
    <property type="entry name" value="zf-C2H2"/>
    <property type="match status" value="2"/>
</dbReference>
<dbReference type="InterPro" id="IPR013087">
    <property type="entry name" value="Znf_C2H2_type"/>
</dbReference>
<evidence type="ECO:0000259" key="9">
    <source>
        <dbReference type="PROSITE" id="PS50157"/>
    </source>
</evidence>
<proteinExistence type="predicted"/>
<dbReference type="AlphaFoldDB" id="A0A9P3PJS9"/>
<evidence type="ECO:0000256" key="1">
    <source>
        <dbReference type="ARBA" id="ARBA00004123"/>
    </source>
</evidence>
<feature type="region of interest" description="Disordered" evidence="8">
    <location>
        <begin position="180"/>
        <end position="210"/>
    </location>
</feature>
<dbReference type="FunFam" id="3.30.160.60:FF:000100">
    <property type="entry name" value="Zinc finger 45-like"/>
    <property type="match status" value="2"/>
</dbReference>
<protein>
    <submittedName>
        <fullName evidence="10">Zinc finger, C2H2 type</fullName>
    </submittedName>
</protein>
<keyword evidence="11" id="KW-1185">Reference proteome</keyword>
<dbReference type="InterPro" id="IPR036236">
    <property type="entry name" value="Znf_C2H2_sf"/>
</dbReference>
<evidence type="ECO:0000256" key="7">
    <source>
        <dbReference type="PROSITE-ProRule" id="PRU00042"/>
    </source>
</evidence>
<dbReference type="PANTHER" id="PTHR16515">
    <property type="entry name" value="PR DOMAIN ZINC FINGER PROTEIN"/>
    <property type="match status" value="1"/>
</dbReference>
<dbReference type="PANTHER" id="PTHR16515:SF49">
    <property type="entry name" value="GASTRULA ZINC FINGER PROTEIN XLCGF49.1-LIKE-RELATED"/>
    <property type="match status" value="1"/>
</dbReference>
<keyword evidence="2" id="KW-0479">Metal-binding</keyword>
<dbReference type="OrthoDB" id="654211at2759"/>
<feature type="compositionally biased region" description="Low complexity" evidence="8">
    <location>
        <begin position="365"/>
        <end position="383"/>
    </location>
</feature>
<evidence type="ECO:0000256" key="6">
    <source>
        <dbReference type="ARBA" id="ARBA00023242"/>
    </source>
</evidence>
<dbReference type="Proteomes" id="UP001063166">
    <property type="component" value="Unassembled WGS sequence"/>
</dbReference>
<evidence type="ECO:0000256" key="3">
    <source>
        <dbReference type="ARBA" id="ARBA00022737"/>
    </source>
</evidence>
<dbReference type="PROSITE" id="PS00028">
    <property type="entry name" value="ZINC_FINGER_C2H2_1"/>
    <property type="match status" value="1"/>
</dbReference>
<evidence type="ECO:0000256" key="5">
    <source>
        <dbReference type="ARBA" id="ARBA00022833"/>
    </source>
</evidence>
<feature type="region of interest" description="Disordered" evidence="8">
    <location>
        <begin position="294"/>
        <end position="421"/>
    </location>
</feature>
<dbReference type="GO" id="GO:0010468">
    <property type="term" value="P:regulation of gene expression"/>
    <property type="evidence" value="ECO:0007669"/>
    <property type="project" value="TreeGrafter"/>
</dbReference>
<comment type="caution">
    <text evidence="10">The sequence shown here is derived from an EMBL/GenBank/DDBJ whole genome shotgun (WGS) entry which is preliminary data.</text>
</comment>
<gene>
    <name evidence="10" type="ORF">LshimejAT787_0310410</name>
</gene>
<name>A0A9P3PJS9_LYOSH</name>
<evidence type="ECO:0000256" key="4">
    <source>
        <dbReference type="ARBA" id="ARBA00022771"/>
    </source>
</evidence>
<dbReference type="GO" id="GO:0005634">
    <property type="term" value="C:nucleus"/>
    <property type="evidence" value="ECO:0007669"/>
    <property type="project" value="UniProtKB-SubCell"/>
</dbReference>
<dbReference type="Gene3D" id="3.30.160.60">
    <property type="entry name" value="Classic Zinc Finger"/>
    <property type="match status" value="2"/>
</dbReference>